<name>A0A7U8C4L1_NEPCE</name>
<protein>
    <recommendedName>
        <fullName evidence="1">Serine aminopeptidase S33 domain-containing protein</fullName>
    </recommendedName>
</protein>
<feature type="domain" description="Serine aminopeptidase S33" evidence="1">
    <location>
        <begin position="70"/>
        <end position="300"/>
    </location>
</feature>
<dbReference type="RefSeq" id="WP_007021268.1">
    <property type="nucleotide sequence ID" value="NZ_CH724125.1"/>
</dbReference>
<dbReference type="AlphaFoldDB" id="A0A7U8C4L1"/>
<evidence type="ECO:0000259" key="1">
    <source>
        <dbReference type="Pfam" id="PF12146"/>
    </source>
</evidence>
<dbReference type="EMBL" id="AAOW01000008">
    <property type="protein sequence ID" value="EAR61440.1"/>
    <property type="molecule type" value="Genomic_DNA"/>
</dbReference>
<sequence>MAGFDRDILIRGLPDFQGAVAGIPSESVRAYLSFYHLQDLAEMAVYKVGRMKLDEVNVTVQSFAQPPGRSARGTVIVVHGYMDHMGLYQHLIFNLFQERFNVLCYDLSGHGLSDGNALAVDDFHHYATQLAELVAQLEQDLVYPLHLVGQSTGAAVVMAHQLLFSHGNLPLLGERVLLAPLVRPAMWRSIRRKYRWFKYVLKRVPRRYSNNSHDKSFMRFISERDLLQHREIPVSWVGAMLAWGEWVENHPPVRGKIHMIQGTDDGTVDWHHNMAELGRLYPELELKLIKQAKHHLVNESPEYRDQVFNHLCQVFDNWENENGLP</sequence>
<accession>A0A7U8C4L1</accession>
<proteinExistence type="predicted"/>
<dbReference type="OrthoDB" id="5614837at2"/>
<gene>
    <name evidence="2" type="ORF">MED92_18078</name>
</gene>
<evidence type="ECO:0000313" key="3">
    <source>
        <dbReference type="Proteomes" id="UP000002171"/>
    </source>
</evidence>
<dbReference type="InterPro" id="IPR029058">
    <property type="entry name" value="AB_hydrolase_fold"/>
</dbReference>
<dbReference type="PANTHER" id="PTHR11614">
    <property type="entry name" value="PHOSPHOLIPASE-RELATED"/>
    <property type="match status" value="1"/>
</dbReference>
<dbReference type="InterPro" id="IPR051044">
    <property type="entry name" value="MAG_DAG_Lipase"/>
</dbReference>
<dbReference type="Pfam" id="PF12146">
    <property type="entry name" value="Hydrolase_4"/>
    <property type="match status" value="1"/>
</dbReference>
<comment type="caution">
    <text evidence="2">The sequence shown here is derived from an EMBL/GenBank/DDBJ whole genome shotgun (WGS) entry which is preliminary data.</text>
</comment>
<dbReference type="Gene3D" id="3.40.50.1820">
    <property type="entry name" value="alpha/beta hydrolase"/>
    <property type="match status" value="1"/>
</dbReference>
<dbReference type="Proteomes" id="UP000002171">
    <property type="component" value="Unassembled WGS sequence"/>
</dbReference>
<dbReference type="SUPFAM" id="SSF53474">
    <property type="entry name" value="alpha/beta-Hydrolases"/>
    <property type="match status" value="1"/>
</dbReference>
<evidence type="ECO:0000313" key="2">
    <source>
        <dbReference type="EMBL" id="EAR61440.1"/>
    </source>
</evidence>
<keyword evidence="3" id="KW-1185">Reference proteome</keyword>
<organism evidence="2 3">
    <name type="scientific">Neptuniibacter caesariensis</name>
    <dbReference type="NCBI Taxonomy" id="207954"/>
    <lineage>
        <taxon>Bacteria</taxon>
        <taxon>Pseudomonadati</taxon>
        <taxon>Pseudomonadota</taxon>
        <taxon>Gammaproteobacteria</taxon>
        <taxon>Oceanospirillales</taxon>
        <taxon>Oceanospirillaceae</taxon>
        <taxon>Neptuniibacter</taxon>
    </lineage>
</organism>
<dbReference type="InterPro" id="IPR022742">
    <property type="entry name" value="Hydrolase_4"/>
</dbReference>
<reference evidence="2 3" key="1">
    <citation type="submission" date="2006-02" db="EMBL/GenBank/DDBJ databases">
        <authorList>
            <person name="Pinhassi J."/>
            <person name="Pedros-Alio C."/>
            <person name="Ferriera S."/>
            <person name="Johnson J."/>
            <person name="Kravitz S."/>
            <person name="Halpern A."/>
            <person name="Remington K."/>
            <person name="Beeson K."/>
            <person name="Tran B."/>
            <person name="Rogers Y.-H."/>
            <person name="Friedman R."/>
            <person name="Venter J.C."/>
        </authorList>
    </citation>
    <scope>NUCLEOTIDE SEQUENCE [LARGE SCALE GENOMIC DNA]</scope>
    <source>
        <strain evidence="2 3">MED92</strain>
    </source>
</reference>